<comment type="caution">
    <text evidence="1">The sequence shown here is derived from an EMBL/GenBank/DDBJ whole genome shotgun (WGS) entry which is preliminary data.</text>
</comment>
<reference evidence="1" key="1">
    <citation type="submission" date="2019-08" db="EMBL/GenBank/DDBJ databases">
        <authorList>
            <person name="Kucharzyk K."/>
            <person name="Murdoch R.W."/>
            <person name="Higgins S."/>
            <person name="Loffler F."/>
        </authorList>
    </citation>
    <scope>NUCLEOTIDE SEQUENCE</scope>
</reference>
<name>A0A645C617_9ZZZZ</name>
<sequence length="58" mass="6548">MHVIVLTHALNTDYKRIGRICGVIAMRCQNRNALSLDQVSLCGAIILRQPIKAIQNRF</sequence>
<dbReference type="EMBL" id="VSSQ01024980">
    <property type="protein sequence ID" value="MPM72818.1"/>
    <property type="molecule type" value="Genomic_DNA"/>
</dbReference>
<protein>
    <submittedName>
        <fullName evidence="1">Uncharacterized protein</fullName>
    </submittedName>
</protein>
<dbReference type="AlphaFoldDB" id="A0A645C617"/>
<evidence type="ECO:0000313" key="1">
    <source>
        <dbReference type="EMBL" id="MPM72818.1"/>
    </source>
</evidence>
<accession>A0A645C617</accession>
<organism evidence="1">
    <name type="scientific">bioreactor metagenome</name>
    <dbReference type="NCBI Taxonomy" id="1076179"/>
    <lineage>
        <taxon>unclassified sequences</taxon>
        <taxon>metagenomes</taxon>
        <taxon>ecological metagenomes</taxon>
    </lineage>
</organism>
<gene>
    <name evidence="1" type="ORF">SDC9_119794</name>
</gene>
<proteinExistence type="predicted"/>